<keyword evidence="1" id="KW-0808">Transferase</keyword>
<dbReference type="GO" id="GO:0009103">
    <property type="term" value="P:lipopolysaccharide biosynthetic process"/>
    <property type="evidence" value="ECO:0007669"/>
    <property type="project" value="TreeGrafter"/>
</dbReference>
<feature type="domain" description="Glycosyl transferase family 1" evidence="3">
    <location>
        <begin position="138"/>
        <end position="282"/>
    </location>
</feature>
<feature type="compositionally biased region" description="Basic and acidic residues" evidence="2">
    <location>
        <begin position="1"/>
        <end position="17"/>
    </location>
</feature>
<accession>A0A382IM77</accession>
<dbReference type="GO" id="GO:0016757">
    <property type="term" value="F:glycosyltransferase activity"/>
    <property type="evidence" value="ECO:0007669"/>
    <property type="project" value="InterPro"/>
</dbReference>
<dbReference type="CDD" id="cd03801">
    <property type="entry name" value="GT4_PimA-like"/>
    <property type="match status" value="1"/>
</dbReference>
<proteinExistence type="predicted"/>
<evidence type="ECO:0000256" key="1">
    <source>
        <dbReference type="ARBA" id="ARBA00022679"/>
    </source>
</evidence>
<feature type="region of interest" description="Disordered" evidence="2">
    <location>
        <begin position="1"/>
        <end position="26"/>
    </location>
</feature>
<dbReference type="PANTHER" id="PTHR46401">
    <property type="entry name" value="GLYCOSYLTRANSFERASE WBBK-RELATED"/>
    <property type="match status" value="1"/>
</dbReference>
<dbReference type="SUPFAM" id="SSF53756">
    <property type="entry name" value="UDP-Glycosyltransferase/glycogen phosphorylase"/>
    <property type="match status" value="1"/>
</dbReference>
<organism evidence="4">
    <name type="scientific">marine metagenome</name>
    <dbReference type="NCBI Taxonomy" id="408172"/>
    <lineage>
        <taxon>unclassified sequences</taxon>
        <taxon>metagenomes</taxon>
        <taxon>ecological metagenomes</taxon>
    </lineage>
</organism>
<dbReference type="PANTHER" id="PTHR46401:SF2">
    <property type="entry name" value="GLYCOSYLTRANSFERASE WBBK-RELATED"/>
    <property type="match status" value="1"/>
</dbReference>
<feature type="non-terminal residue" evidence="4">
    <location>
        <position position="1"/>
    </location>
</feature>
<sequence>VEEKSRILKKADSDKSRPVSFKDSFGGSESQLRLLLKYLPDESFKDINLILNSTNYDLLEKDRINILWMHHFVNQKEAKNLGSKDFINKLDWIVYNSNWNLEQHIKYFHVPQNKSVVIRNAIEKISFVEKPSDKISLIYHTTPWRGLKILLKVFKNLNLENVELNVCSSTIIYGKKFDSLLGKTYEGLFNECKNTKNVNYFGFLKNEKIIEQLKKVHIFAHPSIWPETSCIAAIESMAAGCEVVTTSLGALNETCSPFGKIINFEKRPEDLEIKYSEALLDSIKNFWSDKTQKKLKLQRETINATYSWDVRSAEWKKFFDKARKLKA</sequence>
<evidence type="ECO:0000259" key="3">
    <source>
        <dbReference type="Pfam" id="PF00534"/>
    </source>
</evidence>
<dbReference type="InterPro" id="IPR001296">
    <property type="entry name" value="Glyco_trans_1"/>
</dbReference>
<dbReference type="Gene3D" id="3.40.50.2000">
    <property type="entry name" value="Glycogen Phosphorylase B"/>
    <property type="match status" value="1"/>
</dbReference>
<dbReference type="EMBL" id="UINC01068070">
    <property type="protein sequence ID" value="SVC00369.1"/>
    <property type="molecule type" value="Genomic_DNA"/>
</dbReference>
<evidence type="ECO:0000256" key="2">
    <source>
        <dbReference type="SAM" id="MobiDB-lite"/>
    </source>
</evidence>
<evidence type="ECO:0000313" key="4">
    <source>
        <dbReference type="EMBL" id="SVC00369.1"/>
    </source>
</evidence>
<reference evidence="4" key="1">
    <citation type="submission" date="2018-05" db="EMBL/GenBank/DDBJ databases">
        <authorList>
            <person name="Lanie J.A."/>
            <person name="Ng W.-L."/>
            <person name="Kazmierczak K.M."/>
            <person name="Andrzejewski T.M."/>
            <person name="Davidsen T.M."/>
            <person name="Wayne K.J."/>
            <person name="Tettelin H."/>
            <person name="Glass J.I."/>
            <person name="Rusch D."/>
            <person name="Podicherti R."/>
            <person name="Tsui H.-C.T."/>
            <person name="Winkler M.E."/>
        </authorList>
    </citation>
    <scope>NUCLEOTIDE SEQUENCE</scope>
</reference>
<name>A0A382IM77_9ZZZZ</name>
<protein>
    <recommendedName>
        <fullName evidence="3">Glycosyl transferase family 1 domain-containing protein</fullName>
    </recommendedName>
</protein>
<dbReference type="AlphaFoldDB" id="A0A382IM77"/>
<dbReference type="Pfam" id="PF00534">
    <property type="entry name" value="Glycos_transf_1"/>
    <property type="match status" value="1"/>
</dbReference>
<gene>
    <name evidence="4" type="ORF">METZ01_LOCUS253223</name>
</gene>